<dbReference type="AlphaFoldDB" id="A0A1F8B6B6"/>
<proteinExistence type="predicted"/>
<dbReference type="Proteomes" id="UP000176404">
    <property type="component" value="Unassembled WGS sequence"/>
</dbReference>
<sequence>MPKYKKYFQMMIDENRELFQSFSLLHDQYAKDQDGLQEKFNKAGERILDIIREYENRLCRNTERGIYSKFSGNLAEKFQNEARHNFPMIDYIGLVVEKFSIKRINL</sequence>
<evidence type="ECO:0000313" key="2">
    <source>
        <dbReference type="Proteomes" id="UP000176404"/>
    </source>
</evidence>
<name>A0A1F8B6B6_9BACT</name>
<comment type="caution">
    <text evidence="1">The sequence shown here is derived from an EMBL/GenBank/DDBJ whole genome shotgun (WGS) entry which is preliminary data.</text>
</comment>
<gene>
    <name evidence="1" type="ORF">A2892_04530</name>
</gene>
<reference evidence="1 2" key="1">
    <citation type="journal article" date="2016" name="Nat. Commun.">
        <title>Thousands of microbial genomes shed light on interconnected biogeochemical processes in an aquifer system.</title>
        <authorList>
            <person name="Anantharaman K."/>
            <person name="Brown C.T."/>
            <person name="Hug L.A."/>
            <person name="Sharon I."/>
            <person name="Castelle C.J."/>
            <person name="Probst A.J."/>
            <person name="Thomas B.C."/>
            <person name="Singh A."/>
            <person name="Wilkins M.J."/>
            <person name="Karaoz U."/>
            <person name="Brodie E.L."/>
            <person name="Williams K.H."/>
            <person name="Hubbard S.S."/>
            <person name="Banfield J.F."/>
        </authorList>
    </citation>
    <scope>NUCLEOTIDE SEQUENCE [LARGE SCALE GENOMIC DNA]</scope>
</reference>
<dbReference type="EMBL" id="MGHD01000018">
    <property type="protein sequence ID" value="OGM59584.1"/>
    <property type="molecule type" value="Genomic_DNA"/>
</dbReference>
<accession>A0A1F8B6B6</accession>
<organism evidence="1 2">
    <name type="scientific">Candidatus Woesebacteria bacterium RIFCSPLOWO2_01_FULL_39_10b</name>
    <dbReference type="NCBI Taxonomy" id="1802517"/>
    <lineage>
        <taxon>Bacteria</taxon>
        <taxon>Candidatus Woeseibacteriota</taxon>
    </lineage>
</organism>
<dbReference type="STRING" id="1802517.A2892_04530"/>
<protein>
    <submittedName>
        <fullName evidence="1">Uncharacterized protein</fullName>
    </submittedName>
</protein>
<evidence type="ECO:0000313" key="1">
    <source>
        <dbReference type="EMBL" id="OGM59584.1"/>
    </source>
</evidence>